<evidence type="ECO:0000313" key="4">
    <source>
        <dbReference type="Proteomes" id="UP001201812"/>
    </source>
</evidence>
<organism evidence="2 4">
    <name type="scientific">Ditylenchus destructor</name>
    <dbReference type="NCBI Taxonomy" id="166010"/>
    <lineage>
        <taxon>Eukaryota</taxon>
        <taxon>Metazoa</taxon>
        <taxon>Ecdysozoa</taxon>
        <taxon>Nematoda</taxon>
        <taxon>Chromadorea</taxon>
        <taxon>Rhabditida</taxon>
        <taxon>Tylenchina</taxon>
        <taxon>Tylenchomorpha</taxon>
        <taxon>Sphaerularioidea</taxon>
        <taxon>Anguinidae</taxon>
        <taxon>Anguininae</taxon>
        <taxon>Ditylenchus</taxon>
    </lineage>
</organism>
<gene>
    <name evidence="3" type="ORF">DdX_16391</name>
    <name evidence="2" type="ORF">DdX_19279</name>
</gene>
<dbReference type="InterPro" id="IPR001810">
    <property type="entry name" value="F-box_dom"/>
</dbReference>
<evidence type="ECO:0000313" key="2">
    <source>
        <dbReference type="EMBL" id="KAI1695988.1"/>
    </source>
</evidence>
<sequence length="185" mass="21540">MCPFPTEVLSVITNFLPIDDITDLMLLSKQFSALAAPRLRPIDEEMATMNQSIKSFLPVGNEWISQLDFKRFLPIGSQAKNRMKSVFENRYLRVCLGNIENSDLRATMLPRIKERMSLERFDDPTFLRILGALIARPEFRQEYNVCTNLTVCVKICYQVIADHFIYPNDSFLDVMRILGFYSFYM</sequence>
<dbReference type="EMBL" id="JAKKPZ010000130">
    <property type="protein sequence ID" value="KAI1700953.1"/>
    <property type="molecule type" value="Genomic_DNA"/>
</dbReference>
<comment type="caution">
    <text evidence="2">The sequence shown here is derived from an EMBL/GenBank/DDBJ whole genome shotgun (WGS) entry which is preliminary data.</text>
</comment>
<dbReference type="EMBL" id="JAKKPZ010000358">
    <property type="protein sequence ID" value="KAI1695988.1"/>
    <property type="molecule type" value="Genomic_DNA"/>
</dbReference>
<feature type="domain" description="F-box" evidence="1">
    <location>
        <begin position="1"/>
        <end position="49"/>
    </location>
</feature>
<dbReference type="Proteomes" id="UP001201812">
    <property type="component" value="Unassembled WGS sequence"/>
</dbReference>
<dbReference type="PROSITE" id="PS50181">
    <property type="entry name" value="FBOX"/>
    <property type="match status" value="1"/>
</dbReference>
<reference evidence="2" key="1">
    <citation type="submission" date="2022-01" db="EMBL/GenBank/DDBJ databases">
        <title>Genome Sequence Resource for Two Populations of Ditylenchus destructor, the Migratory Endoparasitic Phytonematode.</title>
        <authorList>
            <person name="Zhang H."/>
            <person name="Lin R."/>
            <person name="Xie B."/>
        </authorList>
    </citation>
    <scope>NUCLEOTIDE SEQUENCE</scope>
    <source>
        <strain evidence="2">BazhouSP</strain>
    </source>
</reference>
<dbReference type="AlphaFoldDB" id="A0AAD4QXE0"/>
<name>A0AAD4QXE0_9BILA</name>
<protein>
    <recommendedName>
        <fullName evidence="1">F-box domain-containing protein</fullName>
    </recommendedName>
</protein>
<keyword evidence="4" id="KW-1185">Reference proteome</keyword>
<accession>A0AAD4QXE0</accession>
<proteinExistence type="predicted"/>
<evidence type="ECO:0000313" key="3">
    <source>
        <dbReference type="EMBL" id="KAI1700953.1"/>
    </source>
</evidence>
<evidence type="ECO:0000259" key="1">
    <source>
        <dbReference type="PROSITE" id="PS50181"/>
    </source>
</evidence>